<reference evidence="1 2" key="1">
    <citation type="submission" date="2021-12" db="EMBL/GenBank/DDBJ databases">
        <title>Genome sequencing of bacteria with rrn-lacking chromosome and rrn-plasmid.</title>
        <authorList>
            <person name="Anda M."/>
            <person name="Iwasaki W."/>
        </authorList>
    </citation>
    <scope>NUCLEOTIDE SEQUENCE [LARGE SCALE GENOMIC DNA]</scope>
    <source>
        <strain evidence="1 2">DSM 100852</strain>
    </source>
</reference>
<dbReference type="AlphaFoldDB" id="A0AAU9CKM5"/>
<proteinExistence type="predicted"/>
<dbReference type="Proteomes" id="UP001348817">
    <property type="component" value="Chromosome"/>
</dbReference>
<evidence type="ECO:0000313" key="1">
    <source>
        <dbReference type="EMBL" id="BDD09511.1"/>
    </source>
</evidence>
<organism evidence="1 2">
    <name type="scientific">Fulvitalea axinellae</name>
    <dbReference type="NCBI Taxonomy" id="1182444"/>
    <lineage>
        <taxon>Bacteria</taxon>
        <taxon>Pseudomonadati</taxon>
        <taxon>Bacteroidota</taxon>
        <taxon>Cytophagia</taxon>
        <taxon>Cytophagales</taxon>
        <taxon>Persicobacteraceae</taxon>
        <taxon>Fulvitalea</taxon>
    </lineage>
</organism>
<name>A0AAU9CKM5_9BACT</name>
<dbReference type="EMBL" id="AP025314">
    <property type="protein sequence ID" value="BDD09511.1"/>
    <property type="molecule type" value="Genomic_DNA"/>
</dbReference>
<evidence type="ECO:0000313" key="2">
    <source>
        <dbReference type="Proteomes" id="UP001348817"/>
    </source>
</evidence>
<evidence type="ECO:0008006" key="3">
    <source>
        <dbReference type="Google" id="ProtNLM"/>
    </source>
</evidence>
<accession>A0AAU9CKM5</accession>
<sequence>MPSAYVFNKSMTCVFTYFGLQDLRQQKKKRDPIAGGPFCVRLIYIFRVKFTFDKGNGFLENQKGNPYNRV</sequence>
<gene>
    <name evidence="1" type="ORF">FUAX_19430</name>
</gene>
<protein>
    <recommendedName>
        <fullName evidence="3">Transposase</fullName>
    </recommendedName>
</protein>
<dbReference type="KEGG" id="fax:FUAX_19430"/>
<keyword evidence="2" id="KW-1185">Reference proteome</keyword>